<accession>A0A445MQT3</accession>
<dbReference type="SMART" id="SM00530">
    <property type="entry name" value="HTH_XRE"/>
    <property type="match status" value="1"/>
</dbReference>
<dbReference type="EMBL" id="OJIN01000008">
    <property type="protein sequence ID" value="SPD71811.1"/>
    <property type="molecule type" value="Genomic_DNA"/>
</dbReference>
<sequence length="76" mass="8337">MKETIRNSGDIGRIIRSKRKRDGLTLAEASALCGVGYRFLSELENGKHTAALGKVLQVLRGLGLEIQIRSRELTNG</sequence>
<evidence type="ECO:0000313" key="2">
    <source>
        <dbReference type="EMBL" id="SPD71811.1"/>
    </source>
</evidence>
<evidence type="ECO:0000259" key="1">
    <source>
        <dbReference type="PROSITE" id="PS50943"/>
    </source>
</evidence>
<name>A0A445MQT3_9BACT</name>
<proteinExistence type="predicted"/>
<dbReference type="PROSITE" id="PS50943">
    <property type="entry name" value="HTH_CROC1"/>
    <property type="match status" value="1"/>
</dbReference>
<dbReference type="CDD" id="cd00093">
    <property type="entry name" value="HTH_XRE"/>
    <property type="match status" value="1"/>
</dbReference>
<organism evidence="2">
    <name type="scientific">uncultured Desulfobacterium sp</name>
    <dbReference type="NCBI Taxonomy" id="201089"/>
    <lineage>
        <taxon>Bacteria</taxon>
        <taxon>Pseudomonadati</taxon>
        <taxon>Thermodesulfobacteriota</taxon>
        <taxon>Desulfobacteria</taxon>
        <taxon>Desulfobacterales</taxon>
        <taxon>Desulfobacteriaceae</taxon>
        <taxon>Desulfobacterium</taxon>
        <taxon>environmental samples</taxon>
    </lineage>
</organism>
<dbReference type="Pfam" id="PF01381">
    <property type="entry name" value="HTH_3"/>
    <property type="match status" value="1"/>
</dbReference>
<dbReference type="InterPro" id="IPR001387">
    <property type="entry name" value="Cro/C1-type_HTH"/>
</dbReference>
<dbReference type="InterPro" id="IPR010982">
    <property type="entry name" value="Lambda_DNA-bd_dom_sf"/>
</dbReference>
<protein>
    <submittedName>
        <fullName evidence="2">Uncharacterized HTH-type transcriptional regulator y4mF</fullName>
    </submittedName>
</protein>
<dbReference type="SUPFAM" id="SSF47413">
    <property type="entry name" value="lambda repressor-like DNA-binding domains"/>
    <property type="match status" value="1"/>
</dbReference>
<dbReference type="GO" id="GO:0003677">
    <property type="term" value="F:DNA binding"/>
    <property type="evidence" value="ECO:0007669"/>
    <property type="project" value="InterPro"/>
</dbReference>
<dbReference type="AlphaFoldDB" id="A0A445MQT3"/>
<feature type="domain" description="HTH cro/C1-type" evidence="1">
    <location>
        <begin position="15"/>
        <end position="69"/>
    </location>
</feature>
<reference evidence="2" key="1">
    <citation type="submission" date="2018-01" db="EMBL/GenBank/DDBJ databases">
        <authorList>
            <person name="Regsiter A."/>
            <person name="William W."/>
        </authorList>
    </citation>
    <scope>NUCLEOTIDE SEQUENCE</scope>
    <source>
        <strain evidence="2">TRIP AH-1</strain>
    </source>
</reference>
<gene>
    <name evidence="2" type="ORF">PITCH_A1050011</name>
</gene>
<dbReference type="Gene3D" id="1.10.260.40">
    <property type="entry name" value="lambda repressor-like DNA-binding domains"/>
    <property type="match status" value="1"/>
</dbReference>